<accession>A0A9Q9STU7</accession>
<feature type="compositionally biased region" description="Polar residues" evidence="1">
    <location>
        <begin position="1"/>
        <end position="20"/>
    </location>
</feature>
<evidence type="ECO:0000313" key="2">
    <source>
        <dbReference type="EMBL" id="WAN69512.1"/>
    </source>
</evidence>
<dbReference type="EMBL" id="CP017708">
    <property type="protein sequence ID" value="WAN69512.1"/>
    <property type="molecule type" value="Genomic_DNA"/>
</dbReference>
<organism evidence="2">
    <name type="scientific">Moorena producens (strain JHB)</name>
    <dbReference type="NCBI Taxonomy" id="1454205"/>
    <lineage>
        <taxon>Bacteria</taxon>
        <taxon>Bacillati</taxon>
        <taxon>Cyanobacteriota</taxon>
        <taxon>Cyanophyceae</taxon>
        <taxon>Coleofasciculales</taxon>
        <taxon>Coleofasciculaceae</taxon>
        <taxon>Moorena</taxon>
    </lineage>
</organism>
<feature type="region of interest" description="Disordered" evidence="1">
    <location>
        <begin position="1"/>
        <end position="61"/>
    </location>
</feature>
<dbReference type="AlphaFoldDB" id="A0A9Q9STU7"/>
<name>A0A9Q9STU7_MOOP1</name>
<proteinExistence type="predicted"/>
<evidence type="ECO:0000256" key="1">
    <source>
        <dbReference type="SAM" id="MobiDB-lite"/>
    </source>
</evidence>
<reference evidence="2" key="1">
    <citation type="journal article" date="2017" name="Proc. Natl. Acad. Sci. U.S.A.">
        <title>Comparative genomics uncovers the prolific and distinctive metabolic potential of the cyanobacterial genus Moorea.</title>
        <authorList>
            <person name="Leao T."/>
            <person name="Castelao G."/>
            <person name="Korobeynikov A."/>
            <person name="Monroe E.A."/>
            <person name="Podell S."/>
            <person name="Glukhov E."/>
            <person name="Allen E.E."/>
            <person name="Gerwick W.H."/>
            <person name="Gerwick L."/>
        </authorList>
    </citation>
    <scope>NUCLEOTIDE SEQUENCE</scope>
    <source>
        <strain evidence="2">JHB</strain>
    </source>
</reference>
<sequence>MPRFVASSTAGVSLTESNLSKKSHLGKGRANTCQETEDPEVARVSGHFIAARPPTTDKKDF</sequence>
<reference evidence="2" key="2">
    <citation type="submission" date="2022-10" db="EMBL/GenBank/DDBJ databases">
        <authorList>
            <person name="Ngo T.-E."/>
        </authorList>
    </citation>
    <scope>NUCLEOTIDE SEQUENCE</scope>
    <source>
        <strain evidence="2">JHB</strain>
    </source>
</reference>
<protein>
    <submittedName>
        <fullName evidence="2">Uncharacterized protein</fullName>
    </submittedName>
</protein>
<gene>
    <name evidence="2" type="ORF">BJP36_36070</name>
</gene>
<dbReference type="Proteomes" id="UP000176944">
    <property type="component" value="Chromosome"/>
</dbReference>